<organism evidence="2 3">
    <name type="scientific">Streptomyces albospinus</name>
    <dbReference type="NCBI Taxonomy" id="285515"/>
    <lineage>
        <taxon>Bacteria</taxon>
        <taxon>Bacillati</taxon>
        <taxon>Actinomycetota</taxon>
        <taxon>Actinomycetes</taxon>
        <taxon>Kitasatosporales</taxon>
        <taxon>Streptomycetaceae</taxon>
        <taxon>Streptomyces</taxon>
    </lineage>
</organism>
<keyword evidence="1" id="KW-0472">Membrane</keyword>
<protein>
    <submittedName>
        <fullName evidence="2">Uncharacterized protein</fullName>
    </submittedName>
</protein>
<dbReference type="Proteomes" id="UP000654471">
    <property type="component" value="Unassembled WGS sequence"/>
</dbReference>
<sequence>MRSHGTVEGAQAVERVPHVEGLEQSLVTPVLLLLGRPPMGLAVGLITGERTRWRRCAVRRRAFSKGNLVILAGHVVMPAVQLPLFFSGQAVALGAVDVFGPIVLALTALLGWRVYRSCVGTHRCEAPDHLGIEISRPSHCLERTPRS</sequence>
<feature type="transmembrane region" description="Helical" evidence="1">
    <location>
        <begin position="92"/>
        <end position="112"/>
    </location>
</feature>
<name>A0ABQ2UTA3_9ACTN</name>
<evidence type="ECO:0000256" key="1">
    <source>
        <dbReference type="SAM" id="Phobius"/>
    </source>
</evidence>
<accession>A0ABQ2UTA3</accession>
<proteinExistence type="predicted"/>
<keyword evidence="1" id="KW-0812">Transmembrane</keyword>
<feature type="transmembrane region" description="Helical" evidence="1">
    <location>
        <begin position="68"/>
        <end position="86"/>
    </location>
</feature>
<dbReference type="EMBL" id="BMRP01000003">
    <property type="protein sequence ID" value="GGU49245.1"/>
    <property type="molecule type" value="Genomic_DNA"/>
</dbReference>
<dbReference type="RefSeq" id="WP_229851928.1">
    <property type="nucleotide sequence ID" value="NZ_BMRP01000003.1"/>
</dbReference>
<keyword evidence="3" id="KW-1185">Reference proteome</keyword>
<dbReference type="Pfam" id="PF11361">
    <property type="entry name" value="DUF3159"/>
    <property type="match status" value="1"/>
</dbReference>
<comment type="caution">
    <text evidence="2">The sequence shown here is derived from an EMBL/GenBank/DDBJ whole genome shotgun (WGS) entry which is preliminary data.</text>
</comment>
<gene>
    <name evidence="2" type="ORF">GCM10010211_11700</name>
</gene>
<evidence type="ECO:0000313" key="3">
    <source>
        <dbReference type="Proteomes" id="UP000654471"/>
    </source>
</evidence>
<evidence type="ECO:0000313" key="2">
    <source>
        <dbReference type="EMBL" id="GGU49245.1"/>
    </source>
</evidence>
<keyword evidence="1" id="KW-1133">Transmembrane helix</keyword>
<dbReference type="InterPro" id="IPR016566">
    <property type="entry name" value="UCP010219"/>
</dbReference>
<reference evidence="3" key="1">
    <citation type="journal article" date="2019" name="Int. J. Syst. Evol. Microbiol.">
        <title>The Global Catalogue of Microorganisms (GCM) 10K type strain sequencing project: providing services to taxonomists for standard genome sequencing and annotation.</title>
        <authorList>
            <consortium name="The Broad Institute Genomics Platform"/>
            <consortium name="The Broad Institute Genome Sequencing Center for Infectious Disease"/>
            <person name="Wu L."/>
            <person name="Ma J."/>
        </authorList>
    </citation>
    <scope>NUCLEOTIDE SEQUENCE [LARGE SCALE GENOMIC DNA]</scope>
    <source>
        <strain evidence="3">JCM 3399</strain>
    </source>
</reference>